<dbReference type="InterPro" id="IPR014352">
    <property type="entry name" value="FERM/acyl-CoA-bd_prot_sf"/>
</dbReference>
<dbReference type="SUPFAM" id="SSF47027">
    <property type="entry name" value="Acyl-CoA binding protein"/>
    <property type="match status" value="1"/>
</dbReference>
<dbReference type="Gene3D" id="1.20.80.10">
    <property type="match status" value="1"/>
</dbReference>
<dbReference type="InterPro" id="IPR000582">
    <property type="entry name" value="Acyl-CoA-binding_protein"/>
</dbReference>
<dbReference type="PANTHER" id="PTHR23310">
    <property type="entry name" value="ACYL-COA-BINDING PROTEIN, ACBP"/>
    <property type="match status" value="1"/>
</dbReference>
<proteinExistence type="predicted"/>
<protein>
    <recommendedName>
        <fullName evidence="2">ACB domain-containing protein</fullName>
    </recommendedName>
</protein>
<evidence type="ECO:0000256" key="1">
    <source>
        <dbReference type="ARBA" id="ARBA00023121"/>
    </source>
</evidence>
<evidence type="ECO:0000313" key="4">
    <source>
        <dbReference type="Proteomes" id="UP001176940"/>
    </source>
</evidence>
<comment type="caution">
    <text evidence="3">The sequence shown here is derived from an EMBL/GenBank/DDBJ whole genome shotgun (WGS) entry which is preliminary data.</text>
</comment>
<dbReference type="PROSITE" id="PS00880">
    <property type="entry name" value="ACB_1"/>
    <property type="match status" value="1"/>
</dbReference>
<dbReference type="PROSITE" id="PS51228">
    <property type="entry name" value="ACB_2"/>
    <property type="match status" value="1"/>
</dbReference>
<evidence type="ECO:0000313" key="3">
    <source>
        <dbReference type="EMBL" id="CAJ0964422.1"/>
    </source>
</evidence>
<dbReference type="InterPro" id="IPR022408">
    <property type="entry name" value="Acyl-CoA-binding_prot_CS"/>
</dbReference>
<evidence type="ECO:0000259" key="2">
    <source>
        <dbReference type="PROSITE" id="PS51228"/>
    </source>
</evidence>
<sequence>MSPQADFDKAAEDVKNLKTKPTDDELKELYGLYKQATVGDINIDCPGMLDLKGKAKWEAWNSKKGLSKEDAMSAYVSKAHELIEKYGIFILKSKLHVSGFLSSCY</sequence>
<dbReference type="PANTHER" id="PTHR23310:SF51">
    <property type="entry name" value="ACYL-COA-BINDING DOMAIN-CONTAINING PROTEIN 7"/>
    <property type="match status" value="1"/>
</dbReference>
<dbReference type="CDD" id="cd00435">
    <property type="entry name" value="ACBP"/>
    <property type="match status" value="1"/>
</dbReference>
<name>A0ABN9MGG9_9NEOB</name>
<gene>
    <name evidence="3" type="ORF">RIMI_LOCUS19197716</name>
</gene>
<dbReference type="EMBL" id="CAUEEQ010060644">
    <property type="protein sequence ID" value="CAJ0964422.1"/>
    <property type="molecule type" value="Genomic_DNA"/>
</dbReference>
<feature type="non-terminal residue" evidence="3">
    <location>
        <position position="105"/>
    </location>
</feature>
<reference evidence="3" key="1">
    <citation type="submission" date="2023-07" db="EMBL/GenBank/DDBJ databases">
        <authorList>
            <person name="Stuckert A."/>
        </authorList>
    </citation>
    <scope>NUCLEOTIDE SEQUENCE</scope>
</reference>
<dbReference type="Pfam" id="PF00887">
    <property type="entry name" value="ACBP"/>
    <property type="match status" value="1"/>
</dbReference>
<keyword evidence="1" id="KW-0446">Lipid-binding</keyword>
<keyword evidence="4" id="KW-1185">Reference proteome</keyword>
<feature type="domain" description="ACB" evidence="2">
    <location>
        <begin position="3"/>
        <end position="88"/>
    </location>
</feature>
<dbReference type="PRINTS" id="PR00689">
    <property type="entry name" value="ACOABINDINGP"/>
</dbReference>
<organism evidence="3 4">
    <name type="scientific">Ranitomeya imitator</name>
    <name type="common">mimic poison frog</name>
    <dbReference type="NCBI Taxonomy" id="111125"/>
    <lineage>
        <taxon>Eukaryota</taxon>
        <taxon>Metazoa</taxon>
        <taxon>Chordata</taxon>
        <taxon>Craniata</taxon>
        <taxon>Vertebrata</taxon>
        <taxon>Euteleostomi</taxon>
        <taxon>Amphibia</taxon>
        <taxon>Batrachia</taxon>
        <taxon>Anura</taxon>
        <taxon>Neobatrachia</taxon>
        <taxon>Hyloidea</taxon>
        <taxon>Dendrobatidae</taxon>
        <taxon>Dendrobatinae</taxon>
        <taxon>Ranitomeya</taxon>
    </lineage>
</organism>
<accession>A0ABN9MGG9</accession>
<dbReference type="Proteomes" id="UP001176940">
    <property type="component" value="Unassembled WGS sequence"/>
</dbReference>
<dbReference type="InterPro" id="IPR035984">
    <property type="entry name" value="Acyl-CoA-binding_sf"/>
</dbReference>